<keyword evidence="11 19" id="KW-0479">Metal-binding</keyword>
<keyword evidence="12" id="KW-0460">Magnesium</keyword>
<keyword evidence="15" id="KW-0464">Manganese</keyword>
<organism evidence="22 23">
    <name type="scientific">Huiozyma naganishii (strain ATCC MYA-139 / BCRC 22969 / CBS 8797 / KCTC 17520 / NBRC 10181 / NCYC 3082 / Yp74L-3)</name>
    <name type="common">Yeast</name>
    <name type="synonym">Kazachstania naganishii</name>
    <dbReference type="NCBI Taxonomy" id="1071383"/>
    <lineage>
        <taxon>Eukaryota</taxon>
        <taxon>Fungi</taxon>
        <taxon>Dikarya</taxon>
        <taxon>Ascomycota</taxon>
        <taxon>Saccharomycotina</taxon>
        <taxon>Saccharomycetes</taxon>
        <taxon>Saccharomycetales</taxon>
        <taxon>Saccharomycetaceae</taxon>
        <taxon>Huiozyma</taxon>
    </lineage>
</organism>
<evidence type="ECO:0000256" key="5">
    <source>
        <dbReference type="ARBA" id="ARBA00007769"/>
    </source>
</evidence>
<comment type="cofactor">
    <cofactor evidence="19">
        <name>Mg(2+)</name>
        <dbReference type="ChEBI" id="CHEBI:18420"/>
    </cofactor>
    <cofactor evidence="19">
        <name>Mn(2+)</name>
        <dbReference type="ChEBI" id="CHEBI:29035"/>
    </cofactor>
    <text evidence="19">Binds 1 Mg(2+) or Mn(2+) ion per subunit.</text>
</comment>
<dbReference type="GO" id="GO:0006097">
    <property type="term" value="P:glyoxylate cycle"/>
    <property type="evidence" value="ECO:0007669"/>
    <property type="project" value="EnsemblFungi"/>
</dbReference>
<dbReference type="InterPro" id="IPR004429">
    <property type="entry name" value="Isopropylmalate_DH"/>
</dbReference>
<dbReference type="Proteomes" id="UP000006310">
    <property type="component" value="Chromosome 9"/>
</dbReference>
<keyword evidence="10" id="KW-0028">Amino-acid biosynthesis</keyword>
<comment type="catalytic activity">
    <reaction evidence="1 19">
        <text>(2R,3S)-3-isopropylmalate + NAD(+) = 4-methyl-2-oxopentanoate + CO2 + NADH</text>
        <dbReference type="Rhea" id="RHEA:32271"/>
        <dbReference type="ChEBI" id="CHEBI:16526"/>
        <dbReference type="ChEBI" id="CHEBI:17865"/>
        <dbReference type="ChEBI" id="CHEBI:35121"/>
        <dbReference type="ChEBI" id="CHEBI:57540"/>
        <dbReference type="ChEBI" id="CHEBI:57945"/>
        <dbReference type="EC" id="1.1.1.85"/>
    </reaction>
</comment>
<dbReference type="STRING" id="1071383.J7S948"/>
<dbReference type="GeneID" id="34527662"/>
<dbReference type="PANTHER" id="PTHR42979">
    <property type="entry name" value="3-ISOPROPYLMALATE DEHYDROGENASE"/>
    <property type="match status" value="1"/>
</dbReference>
<dbReference type="NCBIfam" id="TIGR00169">
    <property type="entry name" value="leuB"/>
    <property type="match status" value="1"/>
</dbReference>
<dbReference type="EMBL" id="HE978322">
    <property type="protein sequence ID" value="CCK71919.1"/>
    <property type="molecule type" value="Genomic_DNA"/>
</dbReference>
<dbReference type="SMART" id="SM01329">
    <property type="entry name" value="Iso_dh"/>
    <property type="match status" value="1"/>
</dbReference>
<dbReference type="OrthoDB" id="419183at2759"/>
<evidence type="ECO:0000256" key="15">
    <source>
        <dbReference type="ARBA" id="ARBA00023211"/>
    </source>
</evidence>
<evidence type="ECO:0000256" key="10">
    <source>
        <dbReference type="ARBA" id="ARBA00022605"/>
    </source>
</evidence>
<feature type="compositionally biased region" description="Polar residues" evidence="20">
    <location>
        <begin position="1"/>
        <end position="17"/>
    </location>
</feature>
<evidence type="ECO:0000256" key="8">
    <source>
        <dbReference type="ARBA" id="ARBA00019276"/>
    </source>
</evidence>
<dbReference type="Gene3D" id="3.40.718.10">
    <property type="entry name" value="Isopropylmalate Dehydrogenase"/>
    <property type="match status" value="1"/>
</dbReference>
<evidence type="ECO:0000256" key="11">
    <source>
        <dbReference type="ARBA" id="ARBA00022723"/>
    </source>
</evidence>
<comment type="subcellular location">
    <subcellularLocation>
        <location evidence="3">Cytoplasm</location>
    </subcellularLocation>
</comment>
<gene>
    <name evidence="22" type="primary">KNAG0I01280</name>
    <name evidence="22" type="ordered locus">KNAG_0I01280</name>
</gene>
<dbReference type="AlphaFoldDB" id="J7S948"/>
<evidence type="ECO:0000256" key="1">
    <source>
        <dbReference type="ARBA" id="ARBA00000624"/>
    </source>
</evidence>
<evidence type="ECO:0000256" key="17">
    <source>
        <dbReference type="ARBA" id="ARBA00023577"/>
    </source>
</evidence>
<evidence type="ECO:0000256" key="18">
    <source>
        <dbReference type="RuleBase" id="RU004443"/>
    </source>
</evidence>
<evidence type="ECO:0000256" key="13">
    <source>
        <dbReference type="ARBA" id="ARBA00023002"/>
    </source>
</evidence>
<dbReference type="SUPFAM" id="SSF53659">
    <property type="entry name" value="Isocitrate/Isopropylmalate dehydrogenase-like"/>
    <property type="match status" value="1"/>
</dbReference>
<sequence>MTTLSRMGNRQFFTPVSDSGKKLSRKRRTSNLQIRKWWHTARRGHKCVAYLRSVLFRSSNRSYPLHSHQFNFIISTHHSTTAMAQTTKHIVVLPGDHVGQEITEEAIKVLNAISSVRPNVNFDFQHHLIGGAAIDATGVPLPDEALEASKKADAVLLGAVGGPKWGTGSVRPEQGLLKIRKELQLYANLRPCNFASDSLLDLSPLKPEIVKGTDICIVRELVGGIYFGERKEDEGDGVAWDSEKYSVSEVQRITRMAGFLALQHNPPLPVWSLDKANVLASSRLWRKTVEETIKNEFPTLTVQHQLIDSAAMILVKNPTHLNGVVIANNMFGDIISDEASVIPGSLGLLPSASLASLPDTNTAFGLYEPCHGSAPDLPKGKVNPVATILSVAMMLKLSLNMTEEGIAVEKAVKQVLDSGVRTADLRGSNSTSEVGDAIAKAVKEILA</sequence>
<dbReference type="GO" id="GO:0000287">
    <property type="term" value="F:magnesium ion binding"/>
    <property type="evidence" value="ECO:0007669"/>
    <property type="project" value="InterPro"/>
</dbReference>
<dbReference type="eggNOG" id="KOG0786">
    <property type="taxonomic scope" value="Eukaryota"/>
</dbReference>
<evidence type="ECO:0000256" key="3">
    <source>
        <dbReference type="ARBA" id="ARBA00004496"/>
    </source>
</evidence>
<dbReference type="KEGG" id="kng:KNAG_0I01280"/>
<name>J7S948_HUIN7</name>
<protein>
    <recommendedName>
        <fullName evidence="8 19">3-isopropylmalate dehydrogenase</fullName>
        <ecNumber evidence="7 19">1.1.1.85</ecNumber>
    </recommendedName>
</protein>
<comment type="cofactor">
    <cofactor evidence="2">
        <name>Mn(2+)</name>
        <dbReference type="ChEBI" id="CHEBI:29035"/>
    </cofactor>
</comment>
<feature type="domain" description="Isopropylmalate dehydrogenase-like" evidence="21">
    <location>
        <begin position="89"/>
        <end position="438"/>
    </location>
</feature>
<keyword evidence="23" id="KW-1185">Reference proteome</keyword>
<reference evidence="22 23" key="1">
    <citation type="journal article" date="2011" name="Proc. Natl. Acad. Sci. U.S.A.">
        <title>Evolutionary erosion of yeast sex chromosomes by mating-type switching accidents.</title>
        <authorList>
            <person name="Gordon J.L."/>
            <person name="Armisen D."/>
            <person name="Proux-Wera E."/>
            <person name="Oheigeartaigh S.S."/>
            <person name="Byrne K.P."/>
            <person name="Wolfe K.H."/>
        </authorList>
    </citation>
    <scope>NUCLEOTIDE SEQUENCE [LARGE SCALE GENOMIC DNA]</scope>
    <source>
        <strain evidence="23">ATCC MYA-139 / BCRC 22969 / CBS 8797 / CCRC 22969 / KCTC 17520 / NBRC 10181 / NCYC 3082</strain>
    </source>
</reference>
<evidence type="ECO:0000256" key="2">
    <source>
        <dbReference type="ARBA" id="ARBA00001936"/>
    </source>
</evidence>
<proteinExistence type="inferred from homology"/>
<dbReference type="GO" id="GO:0051287">
    <property type="term" value="F:NAD binding"/>
    <property type="evidence" value="ECO:0007669"/>
    <property type="project" value="InterPro"/>
</dbReference>
<dbReference type="GO" id="GO:0005829">
    <property type="term" value="C:cytosol"/>
    <property type="evidence" value="ECO:0007669"/>
    <property type="project" value="EnsemblFungi"/>
</dbReference>
<evidence type="ECO:0000256" key="20">
    <source>
        <dbReference type="SAM" id="MobiDB-lite"/>
    </source>
</evidence>
<dbReference type="HOGENOM" id="CLU_031953_0_3_1"/>
<dbReference type="InterPro" id="IPR024084">
    <property type="entry name" value="IsoPropMal-DH-like_dom"/>
</dbReference>
<evidence type="ECO:0000256" key="4">
    <source>
        <dbReference type="ARBA" id="ARBA00004762"/>
    </source>
</evidence>
<reference evidence="23" key="2">
    <citation type="submission" date="2012-08" db="EMBL/GenBank/DDBJ databases">
        <title>Genome sequence of Kazachstania naganishii.</title>
        <authorList>
            <person name="Gordon J.L."/>
            <person name="Armisen D."/>
            <person name="Proux-Wera E."/>
            <person name="OhEigeartaigh S.S."/>
            <person name="Byrne K.P."/>
            <person name="Wolfe K.H."/>
        </authorList>
    </citation>
    <scope>NUCLEOTIDE SEQUENCE [LARGE SCALE GENOMIC DNA]</scope>
    <source>
        <strain evidence="23">ATCC MYA-139 / BCRC 22969 / CBS 8797 / CCRC 22969 / KCTC 17520 / NBRC 10181 / NCYC 3082</strain>
    </source>
</reference>
<dbReference type="EC" id="1.1.1.85" evidence="7 19"/>
<keyword evidence="13 18" id="KW-0560">Oxidoreductase</keyword>
<evidence type="ECO:0000256" key="7">
    <source>
        <dbReference type="ARBA" id="ARBA00013101"/>
    </source>
</evidence>
<evidence type="ECO:0000313" key="22">
    <source>
        <dbReference type="EMBL" id="CCK71919.1"/>
    </source>
</evidence>
<comment type="similarity">
    <text evidence="5 18">Belongs to the isocitrate and isopropylmalate dehydrogenases family.</text>
</comment>
<feature type="region of interest" description="Disordered" evidence="20">
    <location>
        <begin position="1"/>
        <end position="27"/>
    </location>
</feature>
<dbReference type="UniPathway" id="UPA00048">
    <property type="reaction ID" value="UER00072"/>
</dbReference>
<evidence type="ECO:0000256" key="16">
    <source>
        <dbReference type="ARBA" id="ARBA00023304"/>
    </source>
</evidence>
<comment type="subunit">
    <text evidence="6 19">Homodimer.</text>
</comment>
<dbReference type="Pfam" id="PF00180">
    <property type="entry name" value="Iso_dh"/>
    <property type="match status" value="1"/>
</dbReference>
<comment type="pathway">
    <text evidence="4 19">Amino-acid biosynthesis; L-leucine biosynthesis; L-leucine from 3-methyl-2-oxobutanoate: step 3/4.</text>
</comment>
<evidence type="ECO:0000256" key="6">
    <source>
        <dbReference type="ARBA" id="ARBA00011738"/>
    </source>
</evidence>
<dbReference type="PROSITE" id="PS00470">
    <property type="entry name" value="IDH_IMDH"/>
    <property type="match status" value="1"/>
</dbReference>
<keyword evidence="9 19" id="KW-0432">Leucine biosynthesis</keyword>
<comment type="function">
    <text evidence="17 19">Catalyzes the oxidation of 3-carboxy-2-hydroxy-4-methylpentanoate (3-isopropylmalate) to 3-carboxy-4-methyl-2-oxopentanoate. The product decarboxylates to 4-methyl-2 oxopentanoate.</text>
</comment>
<evidence type="ECO:0000256" key="9">
    <source>
        <dbReference type="ARBA" id="ARBA00022430"/>
    </source>
</evidence>
<accession>J7S948</accession>
<evidence type="ECO:0000256" key="19">
    <source>
        <dbReference type="RuleBase" id="RU004445"/>
    </source>
</evidence>
<dbReference type="OMA" id="EYDLGAR"/>
<dbReference type="InterPro" id="IPR019818">
    <property type="entry name" value="IsoCit/isopropylmalate_DH_CS"/>
</dbReference>
<dbReference type="GO" id="GO:0003862">
    <property type="term" value="F:3-isopropylmalate dehydrogenase activity"/>
    <property type="evidence" value="ECO:0007669"/>
    <property type="project" value="UniProtKB-EC"/>
</dbReference>
<evidence type="ECO:0000256" key="14">
    <source>
        <dbReference type="ARBA" id="ARBA00023027"/>
    </source>
</evidence>
<dbReference type="RefSeq" id="XP_022466164.1">
    <property type="nucleotide sequence ID" value="XM_022609805.1"/>
</dbReference>
<dbReference type="PANTHER" id="PTHR42979:SF1">
    <property type="entry name" value="3-ISOPROPYLMALATE DEHYDROGENASE"/>
    <property type="match status" value="1"/>
</dbReference>
<dbReference type="GO" id="GO:0009098">
    <property type="term" value="P:L-leucine biosynthetic process"/>
    <property type="evidence" value="ECO:0007669"/>
    <property type="project" value="UniProtKB-UniPathway"/>
</dbReference>
<dbReference type="FunFam" id="3.40.718.10:FF:000006">
    <property type="entry name" value="3-isopropylmalate dehydrogenase"/>
    <property type="match status" value="1"/>
</dbReference>
<evidence type="ECO:0000256" key="12">
    <source>
        <dbReference type="ARBA" id="ARBA00022842"/>
    </source>
</evidence>
<keyword evidence="16 19" id="KW-0100">Branched-chain amino acid biosynthesis</keyword>
<evidence type="ECO:0000313" key="23">
    <source>
        <dbReference type="Proteomes" id="UP000006310"/>
    </source>
</evidence>
<evidence type="ECO:0000259" key="21">
    <source>
        <dbReference type="SMART" id="SM01329"/>
    </source>
</evidence>
<keyword evidence="14 19" id="KW-0520">NAD</keyword>